<keyword evidence="1" id="KW-0472">Membrane</keyword>
<reference evidence="2" key="1">
    <citation type="submission" date="2023-03" db="EMBL/GenBank/DDBJ databases">
        <title>Massive genome expansion in bonnet fungi (Mycena s.s.) driven by repeated elements and novel gene families across ecological guilds.</title>
        <authorList>
            <consortium name="Lawrence Berkeley National Laboratory"/>
            <person name="Harder C.B."/>
            <person name="Miyauchi S."/>
            <person name="Viragh M."/>
            <person name="Kuo A."/>
            <person name="Thoen E."/>
            <person name="Andreopoulos B."/>
            <person name="Lu D."/>
            <person name="Skrede I."/>
            <person name="Drula E."/>
            <person name="Henrissat B."/>
            <person name="Morin E."/>
            <person name="Kohler A."/>
            <person name="Barry K."/>
            <person name="LaButti K."/>
            <person name="Morin E."/>
            <person name="Salamov A."/>
            <person name="Lipzen A."/>
            <person name="Mereny Z."/>
            <person name="Hegedus B."/>
            <person name="Baldrian P."/>
            <person name="Stursova M."/>
            <person name="Weitz H."/>
            <person name="Taylor A."/>
            <person name="Grigoriev I.V."/>
            <person name="Nagy L.G."/>
            <person name="Martin F."/>
            <person name="Kauserud H."/>
        </authorList>
    </citation>
    <scope>NUCLEOTIDE SEQUENCE</scope>
    <source>
        <strain evidence="2">CBHHK188m</strain>
    </source>
</reference>
<keyword evidence="1" id="KW-0812">Transmembrane</keyword>
<comment type="caution">
    <text evidence="2">The sequence shown here is derived from an EMBL/GenBank/DDBJ whole genome shotgun (WGS) entry which is preliminary data.</text>
</comment>
<accession>A0AAD7N0L7</accession>
<evidence type="ECO:0000256" key="1">
    <source>
        <dbReference type="SAM" id="Phobius"/>
    </source>
</evidence>
<evidence type="ECO:0000313" key="3">
    <source>
        <dbReference type="Proteomes" id="UP001215280"/>
    </source>
</evidence>
<protein>
    <submittedName>
        <fullName evidence="2">Uncharacterized protein</fullName>
    </submittedName>
</protein>
<name>A0AAD7N0L7_9AGAR</name>
<organism evidence="2 3">
    <name type="scientific">Mycena maculata</name>
    <dbReference type="NCBI Taxonomy" id="230809"/>
    <lineage>
        <taxon>Eukaryota</taxon>
        <taxon>Fungi</taxon>
        <taxon>Dikarya</taxon>
        <taxon>Basidiomycota</taxon>
        <taxon>Agaricomycotina</taxon>
        <taxon>Agaricomycetes</taxon>
        <taxon>Agaricomycetidae</taxon>
        <taxon>Agaricales</taxon>
        <taxon>Marasmiineae</taxon>
        <taxon>Mycenaceae</taxon>
        <taxon>Mycena</taxon>
    </lineage>
</organism>
<keyword evidence="3" id="KW-1185">Reference proteome</keyword>
<dbReference type="EMBL" id="JARJLG010000127">
    <property type="protein sequence ID" value="KAJ7740426.1"/>
    <property type="molecule type" value="Genomic_DNA"/>
</dbReference>
<proteinExistence type="predicted"/>
<evidence type="ECO:0000313" key="2">
    <source>
        <dbReference type="EMBL" id="KAJ7740426.1"/>
    </source>
</evidence>
<feature type="transmembrane region" description="Helical" evidence="1">
    <location>
        <begin position="37"/>
        <end position="63"/>
    </location>
</feature>
<sequence>MSSHKIHQPVSIDYHFKHACVPGFSSTSSHLVLSPSALINGLIIPGLVLTVLVLFAFAFRLLIYAMISDMVFAATMFPAANEPAPGCAFSVFTGMIVGVFLPSRARPISVLDLHLGKKTANTELAKLEDVYTYALRTFLYACLAETGPFFIRAVVALGRPCGEVSQTSLTCIGTETQMASVQSTNSRQALLDRHEAWPTARRARLE</sequence>
<dbReference type="AlphaFoldDB" id="A0AAD7N0L7"/>
<gene>
    <name evidence="2" type="ORF">DFH07DRAFT_965314</name>
</gene>
<keyword evidence="1" id="KW-1133">Transmembrane helix</keyword>
<dbReference type="Proteomes" id="UP001215280">
    <property type="component" value="Unassembled WGS sequence"/>
</dbReference>